<feature type="compositionally biased region" description="Acidic residues" evidence="16">
    <location>
        <begin position="92"/>
        <end position="102"/>
    </location>
</feature>
<sequence>MAPREGSTSRHRESGTHDERRSGGHRKKKSREHSSRRPESGSESAGPRANKGLSLDALAQLNDYNAQNPAPSEAPRDPNRRKKKRRPKPAQEEEYIVVEEDPESPKRERRRRHEHTDEDREARRARRRREAHTDDERGERGESSRRKERRRHEVVTDHETDYEAPRKHRKRREAYTDDETDQLRYDPPRKPRRTQRDMDSDMEEKPLYDQRHMSRDRRKKGRLVSGAIVEEGRAAPGIFPGIRGGAGSKHSSYDSYDSILNEKEGFVKPPRPPTSRKKKKWIVAGVALVVLIIIIVVAVVVSKKNAGTDDKKKSNLNDVPKDSIPPAARGTYLDPFTWADTSDFNLTYTNETVGDLPVMGLFTDWDDSASANDKVPALEKSWGDYTKKPARGVNLGGWLSLEPFITPSLFNYDSRLNIVDEGSLCSHLGPKTAASTLEKHYASFVTEQTIKDIVDAGLDHVRIPYSYWAVITYDSDPYVFRTSWRYLLRAIEWCRKHGLRVKLDLHALPGSQNGWNHSGRLGDIRWLNGTDGTLNRQRSLDVHDRLSKFFAQDRYKNVVAFYGLANEPRMVNLPAEAVVSWTSDAFKVVRGNGFKNQIVFGDGFMGLGNWQGKLQGLEGLVLDVHQYVIFNNDQIVYTHQKKVQYACDGWTEQTQQSMNRATGFGPTMFAEWSQADTDCAKHLTNVGWGNRWTGTYNSGNATLDALTPKCPTKDKSCSCDQANADPSRYSATYKKFLKMFAEAQMVSFEKGLGWWYWTWDTEDAPLWSYKKGLAAGILPAKAYDKEFKCDSAVPDFSGLAETY</sequence>
<evidence type="ECO:0000256" key="13">
    <source>
        <dbReference type="ARBA" id="ARBA00037126"/>
    </source>
</evidence>
<dbReference type="EC" id="3.2.1.58" evidence="14"/>
<dbReference type="PANTHER" id="PTHR31297">
    <property type="entry name" value="GLUCAN ENDO-1,6-BETA-GLUCOSIDASE B"/>
    <property type="match status" value="1"/>
</dbReference>
<dbReference type="Proteomes" id="UP001390339">
    <property type="component" value="Unassembled WGS sequence"/>
</dbReference>
<evidence type="ECO:0000313" key="20">
    <source>
        <dbReference type="Proteomes" id="UP001390339"/>
    </source>
</evidence>
<evidence type="ECO:0000256" key="16">
    <source>
        <dbReference type="SAM" id="MobiDB-lite"/>
    </source>
</evidence>
<keyword evidence="5 19" id="KW-0378">Hydrolase</keyword>
<evidence type="ECO:0000256" key="10">
    <source>
        <dbReference type="ARBA" id="ARBA00023295"/>
    </source>
</evidence>
<evidence type="ECO:0000256" key="7">
    <source>
        <dbReference type="ARBA" id="ARBA00022989"/>
    </source>
</evidence>
<evidence type="ECO:0000256" key="5">
    <source>
        <dbReference type="ARBA" id="ARBA00022801"/>
    </source>
</evidence>
<evidence type="ECO:0000313" key="19">
    <source>
        <dbReference type="EMBL" id="KAK8879970.1"/>
    </source>
</evidence>
<gene>
    <name evidence="19" type="ORF">PGQ11_001264</name>
</gene>
<feature type="compositionally biased region" description="Basic and acidic residues" evidence="16">
    <location>
        <begin position="181"/>
        <end position="213"/>
    </location>
</feature>
<keyword evidence="6" id="KW-0735">Signal-anchor</keyword>
<dbReference type="PANTHER" id="PTHR31297:SF34">
    <property type="entry name" value="GLUCAN 1,3-BETA-GLUCOSIDASE 2"/>
    <property type="match status" value="1"/>
</dbReference>
<evidence type="ECO:0000256" key="3">
    <source>
        <dbReference type="ARBA" id="ARBA00022475"/>
    </source>
</evidence>
<keyword evidence="8 17" id="KW-0472">Membrane</keyword>
<keyword evidence="3" id="KW-1003">Cell membrane</keyword>
<keyword evidence="9" id="KW-0325">Glycoprotein</keyword>
<feature type="domain" description="Glycoside hydrolase family 5" evidence="18">
    <location>
        <begin position="441"/>
        <end position="673"/>
    </location>
</feature>
<dbReference type="Pfam" id="PF00150">
    <property type="entry name" value="Cellulase"/>
    <property type="match status" value="1"/>
</dbReference>
<evidence type="ECO:0000256" key="12">
    <source>
        <dbReference type="ARBA" id="ARBA00036824"/>
    </source>
</evidence>
<name>A0ABR2JMJ9_9PEZI</name>
<protein>
    <recommendedName>
        <fullName evidence="14">glucan 1,3-beta-glucosidase</fullName>
        <ecNumber evidence="14">3.2.1.58</ecNumber>
    </recommendedName>
    <alternativeName>
        <fullName evidence="15">Exo-1,3-beta-glucanase D</fullName>
    </alternativeName>
</protein>
<evidence type="ECO:0000256" key="17">
    <source>
        <dbReference type="SAM" id="Phobius"/>
    </source>
</evidence>
<keyword evidence="10" id="KW-0326">Glycosidase</keyword>
<dbReference type="SUPFAM" id="SSF51445">
    <property type="entry name" value="(Trans)glycosidases"/>
    <property type="match status" value="1"/>
</dbReference>
<keyword evidence="20" id="KW-1185">Reference proteome</keyword>
<comment type="function">
    <text evidence="13">Glucosidase involved in the degradation of cellulosic biomass. Active on lichenan.</text>
</comment>
<dbReference type="InterPro" id="IPR050386">
    <property type="entry name" value="Glycosyl_hydrolase_5"/>
</dbReference>
<feature type="compositionally biased region" description="Basic residues" evidence="16">
    <location>
        <begin position="79"/>
        <end position="88"/>
    </location>
</feature>
<evidence type="ECO:0000256" key="14">
    <source>
        <dbReference type="ARBA" id="ARBA00038929"/>
    </source>
</evidence>
<evidence type="ECO:0000256" key="9">
    <source>
        <dbReference type="ARBA" id="ARBA00023180"/>
    </source>
</evidence>
<dbReference type="InterPro" id="IPR017853">
    <property type="entry name" value="GH"/>
</dbReference>
<evidence type="ECO:0000259" key="18">
    <source>
        <dbReference type="Pfam" id="PF00150"/>
    </source>
</evidence>
<evidence type="ECO:0000256" key="8">
    <source>
        <dbReference type="ARBA" id="ARBA00023136"/>
    </source>
</evidence>
<evidence type="ECO:0000256" key="15">
    <source>
        <dbReference type="ARBA" id="ARBA00041260"/>
    </source>
</evidence>
<feature type="compositionally biased region" description="Basic and acidic residues" evidence="16">
    <location>
        <begin position="131"/>
        <end position="165"/>
    </location>
</feature>
<accession>A0ABR2JMJ9</accession>
<dbReference type="InterPro" id="IPR001547">
    <property type="entry name" value="Glyco_hydro_5"/>
</dbReference>
<dbReference type="GO" id="GO:0016787">
    <property type="term" value="F:hydrolase activity"/>
    <property type="evidence" value="ECO:0007669"/>
    <property type="project" value="UniProtKB-KW"/>
</dbReference>
<keyword evidence="4 17" id="KW-0812">Transmembrane</keyword>
<evidence type="ECO:0000256" key="6">
    <source>
        <dbReference type="ARBA" id="ARBA00022968"/>
    </source>
</evidence>
<proteinExistence type="inferred from homology"/>
<comment type="similarity">
    <text evidence="2">Belongs to the glycosyl hydrolase 5 (cellulase A) family.</text>
</comment>
<organism evidence="19 20">
    <name type="scientific">Apiospora arundinis</name>
    <dbReference type="NCBI Taxonomy" id="335852"/>
    <lineage>
        <taxon>Eukaryota</taxon>
        <taxon>Fungi</taxon>
        <taxon>Dikarya</taxon>
        <taxon>Ascomycota</taxon>
        <taxon>Pezizomycotina</taxon>
        <taxon>Sordariomycetes</taxon>
        <taxon>Xylariomycetidae</taxon>
        <taxon>Amphisphaeriales</taxon>
        <taxon>Apiosporaceae</taxon>
        <taxon>Apiospora</taxon>
    </lineage>
</organism>
<dbReference type="Gene3D" id="3.20.20.80">
    <property type="entry name" value="Glycosidases"/>
    <property type="match status" value="1"/>
</dbReference>
<comment type="subcellular location">
    <subcellularLocation>
        <location evidence="1">Cell membrane</location>
        <topology evidence="1">Single-pass type II membrane protein</topology>
    </subcellularLocation>
</comment>
<dbReference type="EMBL" id="JAPCWZ010000001">
    <property type="protein sequence ID" value="KAK8879970.1"/>
    <property type="molecule type" value="Genomic_DNA"/>
</dbReference>
<reference evidence="19 20" key="1">
    <citation type="journal article" date="2024" name="IMA Fungus">
        <title>Apiospora arundinis, a panoply of carbohydrate-active enzymes and secondary metabolites.</title>
        <authorList>
            <person name="Sorensen T."/>
            <person name="Petersen C."/>
            <person name="Muurmann A.T."/>
            <person name="Christiansen J.V."/>
            <person name="Brundto M.L."/>
            <person name="Overgaard C.K."/>
            <person name="Boysen A.T."/>
            <person name="Wollenberg R.D."/>
            <person name="Larsen T.O."/>
            <person name="Sorensen J.L."/>
            <person name="Nielsen K.L."/>
            <person name="Sondergaard T.E."/>
        </authorList>
    </citation>
    <scope>NUCLEOTIDE SEQUENCE [LARGE SCALE GENOMIC DNA]</scope>
    <source>
        <strain evidence="19 20">AAU 773</strain>
    </source>
</reference>
<keyword evidence="11" id="KW-0961">Cell wall biogenesis/degradation</keyword>
<feature type="compositionally biased region" description="Basic and acidic residues" evidence="16">
    <location>
        <begin position="7"/>
        <end position="22"/>
    </location>
</feature>
<comment type="caution">
    <text evidence="19">The sequence shown here is derived from an EMBL/GenBank/DDBJ whole genome shotgun (WGS) entry which is preliminary data.</text>
</comment>
<evidence type="ECO:0000256" key="4">
    <source>
        <dbReference type="ARBA" id="ARBA00022692"/>
    </source>
</evidence>
<keyword evidence="7 17" id="KW-1133">Transmembrane helix</keyword>
<evidence type="ECO:0000256" key="11">
    <source>
        <dbReference type="ARBA" id="ARBA00023316"/>
    </source>
</evidence>
<comment type="catalytic activity">
    <reaction evidence="12">
        <text>Successive hydrolysis of beta-D-glucose units from the non-reducing ends of (1-&gt;3)-beta-D-glucans, releasing alpha-glucose.</text>
        <dbReference type="EC" id="3.2.1.58"/>
    </reaction>
</comment>
<feature type="transmembrane region" description="Helical" evidence="17">
    <location>
        <begin position="281"/>
        <end position="301"/>
    </location>
</feature>
<feature type="region of interest" description="Disordered" evidence="16">
    <location>
        <begin position="1"/>
        <end position="222"/>
    </location>
</feature>
<evidence type="ECO:0000256" key="1">
    <source>
        <dbReference type="ARBA" id="ARBA00004401"/>
    </source>
</evidence>
<evidence type="ECO:0000256" key="2">
    <source>
        <dbReference type="ARBA" id="ARBA00005641"/>
    </source>
</evidence>